<protein>
    <recommendedName>
        <fullName evidence="1">DUF397 domain-containing protein</fullName>
    </recommendedName>
</protein>
<comment type="caution">
    <text evidence="2">The sequence shown here is derived from an EMBL/GenBank/DDBJ whole genome shotgun (WGS) entry which is preliminary data.</text>
</comment>
<organism evidence="2 3">
    <name type="scientific">Allostreptomyces psammosilenae</name>
    <dbReference type="NCBI Taxonomy" id="1892865"/>
    <lineage>
        <taxon>Bacteria</taxon>
        <taxon>Bacillati</taxon>
        <taxon>Actinomycetota</taxon>
        <taxon>Actinomycetes</taxon>
        <taxon>Kitasatosporales</taxon>
        <taxon>Streptomycetaceae</taxon>
        <taxon>Allostreptomyces</taxon>
    </lineage>
</organism>
<gene>
    <name evidence="2" type="ORF">FHU37_002745</name>
</gene>
<reference evidence="2 3" key="1">
    <citation type="submission" date="2020-07" db="EMBL/GenBank/DDBJ databases">
        <title>Sequencing the genomes of 1000 actinobacteria strains.</title>
        <authorList>
            <person name="Klenk H.-P."/>
        </authorList>
    </citation>
    <scope>NUCLEOTIDE SEQUENCE [LARGE SCALE GENOMIC DNA]</scope>
    <source>
        <strain evidence="2 3">DSM 42178</strain>
    </source>
</reference>
<sequence>MGIPPDLTSIVWRKSSHSGANGGNCIEVADGFATVVPVRDSKDPGGPALLFTPDAFTAFVTAIKDNRFPTTEQA</sequence>
<dbReference type="Pfam" id="PF04149">
    <property type="entry name" value="DUF397"/>
    <property type="match status" value="1"/>
</dbReference>
<dbReference type="InterPro" id="IPR007278">
    <property type="entry name" value="DUF397"/>
</dbReference>
<dbReference type="EMBL" id="JACBZD010000001">
    <property type="protein sequence ID" value="NYI05802.1"/>
    <property type="molecule type" value="Genomic_DNA"/>
</dbReference>
<name>A0A853A5N2_9ACTN</name>
<dbReference type="AlphaFoldDB" id="A0A853A5N2"/>
<accession>A0A853A5N2</accession>
<keyword evidence="3" id="KW-1185">Reference proteome</keyword>
<dbReference type="RefSeq" id="WP_312892596.1">
    <property type="nucleotide sequence ID" value="NZ_JACBZD010000001.1"/>
</dbReference>
<feature type="domain" description="DUF397" evidence="1">
    <location>
        <begin position="11"/>
        <end position="64"/>
    </location>
</feature>
<evidence type="ECO:0000313" key="2">
    <source>
        <dbReference type="EMBL" id="NYI05802.1"/>
    </source>
</evidence>
<evidence type="ECO:0000313" key="3">
    <source>
        <dbReference type="Proteomes" id="UP000567795"/>
    </source>
</evidence>
<dbReference type="Proteomes" id="UP000567795">
    <property type="component" value="Unassembled WGS sequence"/>
</dbReference>
<evidence type="ECO:0000259" key="1">
    <source>
        <dbReference type="Pfam" id="PF04149"/>
    </source>
</evidence>
<proteinExistence type="predicted"/>